<reference evidence="3 4" key="1">
    <citation type="submission" date="2017-01" db="EMBL/GenBank/DDBJ databases">
        <title>A new Hymenobacter.</title>
        <authorList>
            <person name="Liang Y."/>
            <person name="Feng F."/>
        </authorList>
    </citation>
    <scope>NUCLEOTIDE SEQUENCE [LARGE SCALE GENOMIC DNA]</scope>
    <source>
        <strain evidence="3">MIMBbqt21</strain>
    </source>
</reference>
<dbReference type="EMBL" id="MTSE01000001">
    <property type="protein sequence ID" value="OUJ75745.1"/>
    <property type="molecule type" value="Genomic_DNA"/>
</dbReference>
<feature type="chain" id="PRO_5012196424" evidence="2">
    <location>
        <begin position="21"/>
        <end position="120"/>
    </location>
</feature>
<evidence type="ECO:0000256" key="2">
    <source>
        <dbReference type="SAM" id="SignalP"/>
    </source>
</evidence>
<comment type="caution">
    <text evidence="3">The sequence shown here is derived from an EMBL/GenBank/DDBJ whole genome shotgun (WGS) entry which is preliminary data.</text>
</comment>
<proteinExistence type="predicted"/>
<accession>A0A243WIM9</accession>
<keyword evidence="4" id="KW-1185">Reference proteome</keyword>
<gene>
    <name evidence="3" type="ORF">BXP70_00080</name>
</gene>
<dbReference type="OrthoDB" id="10005746at2"/>
<protein>
    <submittedName>
        <fullName evidence="3">Uncharacterized protein</fullName>
    </submittedName>
</protein>
<feature type="region of interest" description="Disordered" evidence="1">
    <location>
        <begin position="16"/>
        <end position="120"/>
    </location>
</feature>
<feature type="compositionally biased region" description="Gly residues" evidence="1">
    <location>
        <begin position="31"/>
        <end position="44"/>
    </location>
</feature>
<evidence type="ECO:0000313" key="3">
    <source>
        <dbReference type="EMBL" id="OUJ75745.1"/>
    </source>
</evidence>
<evidence type="ECO:0000256" key="1">
    <source>
        <dbReference type="SAM" id="MobiDB-lite"/>
    </source>
</evidence>
<evidence type="ECO:0000313" key="4">
    <source>
        <dbReference type="Proteomes" id="UP000194873"/>
    </source>
</evidence>
<dbReference type="RefSeq" id="WP_086591983.1">
    <property type="nucleotide sequence ID" value="NZ_MTSE01000001.1"/>
</dbReference>
<sequence>MKTTLALVAALAATLGTAAAQTTGSPNTGSTTGGSGSSTTGGGTSHPSASKVNYKPGGGTKEVSKTSKNQITRSGGQGHNTTPPPKGKIQMAPTTPSKQGGATGSGNSETMQKNSAGKRQ</sequence>
<dbReference type="AlphaFoldDB" id="A0A243WIM9"/>
<feature type="signal peptide" evidence="2">
    <location>
        <begin position="1"/>
        <end position="20"/>
    </location>
</feature>
<dbReference type="Proteomes" id="UP000194873">
    <property type="component" value="Unassembled WGS sequence"/>
</dbReference>
<name>A0A243WIM9_9BACT</name>
<organism evidence="3 4">
    <name type="scientific">Hymenobacter crusticola</name>
    <dbReference type="NCBI Taxonomy" id="1770526"/>
    <lineage>
        <taxon>Bacteria</taxon>
        <taxon>Pseudomonadati</taxon>
        <taxon>Bacteroidota</taxon>
        <taxon>Cytophagia</taxon>
        <taxon>Cytophagales</taxon>
        <taxon>Hymenobacteraceae</taxon>
        <taxon>Hymenobacter</taxon>
    </lineage>
</organism>
<keyword evidence="2" id="KW-0732">Signal</keyword>
<feature type="compositionally biased region" description="Low complexity" evidence="1">
    <location>
        <begin position="16"/>
        <end position="30"/>
    </location>
</feature>
<feature type="compositionally biased region" description="Polar residues" evidence="1">
    <location>
        <begin position="92"/>
        <end position="120"/>
    </location>
</feature>